<gene>
    <name evidence="9" type="ORF">HX018_20475</name>
</gene>
<dbReference type="InterPro" id="IPR002137">
    <property type="entry name" value="Beta-lactam_class-D_AS"/>
</dbReference>
<evidence type="ECO:0000313" key="10">
    <source>
        <dbReference type="Proteomes" id="UP001170954"/>
    </source>
</evidence>
<evidence type="ECO:0000256" key="6">
    <source>
        <dbReference type="RuleBase" id="RU361140"/>
    </source>
</evidence>
<keyword evidence="4 6" id="KW-0378">Hydrolase</keyword>
<dbReference type="RefSeq" id="WP_185218755.1">
    <property type="nucleotide sequence ID" value="NZ_JACAGK010000149.1"/>
</dbReference>
<dbReference type="SUPFAM" id="SSF56601">
    <property type="entry name" value="beta-lactamase/transpeptidase-like"/>
    <property type="match status" value="1"/>
</dbReference>
<feature type="non-terminal residue" evidence="9">
    <location>
        <position position="182"/>
    </location>
</feature>
<reference evidence="9" key="2">
    <citation type="journal article" date="2022" name="Sci. Total Environ.">
        <title>Prevalence, transmission, and molecular epidemiology of tet(X)-positive bacteria among humans, animals, and environmental niches in China: An epidemiological, and genomic-based study.</title>
        <authorList>
            <person name="Dong N."/>
            <person name="Zeng Y."/>
            <person name="Cai C."/>
            <person name="Sun C."/>
            <person name="Lu J."/>
            <person name="Liu C."/>
            <person name="Zhou H."/>
            <person name="Sun Q."/>
            <person name="Shu L."/>
            <person name="Wang H."/>
            <person name="Wang Y."/>
            <person name="Wang S."/>
            <person name="Wu C."/>
            <person name="Chan E.W."/>
            <person name="Chen G."/>
            <person name="Shen Z."/>
            <person name="Chen S."/>
            <person name="Zhang R."/>
        </authorList>
    </citation>
    <scope>NUCLEOTIDE SEQUENCE</scope>
    <source>
        <strain evidence="9">R1692</strain>
    </source>
</reference>
<accession>A0ABT7NU12</accession>
<keyword evidence="5 6" id="KW-0046">Antibiotic resistance</keyword>
<name>A0ABT7NU12_9SPHI</name>
<evidence type="ECO:0000256" key="1">
    <source>
        <dbReference type="ARBA" id="ARBA00007898"/>
    </source>
</evidence>
<protein>
    <recommendedName>
        <fullName evidence="2 6">Beta-lactamase</fullName>
        <ecNumber evidence="2 6">3.5.2.6</ecNumber>
    </recommendedName>
</protein>
<keyword evidence="10" id="KW-1185">Reference proteome</keyword>
<evidence type="ECO:0000256" key="7">
    <source>
        <dbReference type="SAM" id="SignalP"/>
    </source>
</evidence>
<dbReference type="PROSITE" id="PS00337">
    <property type="entry name" value="BETA_LACTAMASE_D"/>
    <property type="match status" value="1"/>
</dbReference>
<keyword evidence="3 7" id="KW-0732">Signal</keyword>
<evidence type="ECO:0000256" key="2">
    <source>
        <dbReference type="ARBA" id="ARBA00012865"/>
    </source>
</evidence>
<evidence type="ECO:0000259" key="8">
    <source>
        <dbReference type="Pfam" id="PF00905"/>
    </source>
</evidence>
<proteinExistence type="inferred from homology"/>
<dbReference type="InterPro" id="IPR001460">
    <property type="entry name" value="PCN-bd_Tpept"/>
</dbReference>
<organism evidence="9 10">
    <name type="scientific">Sphingobacterium hotanense</name>
    <dbReference type="NCBI Taxonomy" id="649196"/>
    <lineage>
        <taxon>Bacteria</taxon>
        <taxon>Pseudomonadati</taxon>
        <taxon>Bacteroidota</taxon>
        <taxon>Sphingobacteriia</taxon>
        <taxon>Sphingobacteriales</taxon>
        <taxon>Sphingobacteriaceae</taxon>
        <taxon>Sphingobacterium</taxon>
    </lineage>
</organism>
<evidence type="ECO:0000256" key="3">
    <source>
        <dbReference type="ARBA" id="ARBA00022729"/>
    </source>
</evidence>
<feature type="signal peptide" evidence="7">
    <location>
        <begin position="1"/>
        <end position="19"/>
    </location>
</feature>
<sequence length="182" mass="21451">MKNILFVVFISMIFLFVCCNTTTNKNIIETEISDFDKILDSFQVNGSILIYDNDKNTFYSNDFDWAKNGKLPASTFKIPNSIIAVELGIIENDTTILKWNGEQRKMDIWEKDLSFKDAFRISCVPCYQEIARKIGTIKMKEYLEKFEYKNMIFDSLTIDNFWLEGNSKISQKQQIDFLRKFY</sequence>
<comment type="similarity">
    <text evidence="1 6">Belongs to the class-D beta-lactamase family.</text>
</comment>
<dbReference type="InterPro" id="IPR012338">
    <property type="entry name" value="Beta-lactam/transpept-like"/>
</dbReference>
<dbReference type="EMBL" id="JACAGK010000149">
    <property type="protein sequence ID" value="MDM1050611.1"/>
    <property type="molecule type" value="Genomic_DNA"/>
</dbReference>
<comment type="caution">
    <text evidence="9">The sequence shown here is derived from an EMBL/GenBank/DDBJ whole genome shotgun (WGS) entry which is preliminary data.</text>
</comment>
<evidence type="ECO:0000256" key="4">
    <source>
        <dbReference type="ARBA" id="ARBA00022801"/>
    </source>
</evidence>
<reference evidence="9" key="1">
    <citation type="submission" date="2020-06" db="EMBL/GenBank/DDBJ databases">
        <authorList>
            <person name="Dong N."/>
        </authorList>
    </citation>
    <scope>NUCLEOTIDE SEQUENCE</scope>
    <source>
        <strain evidence="9">R1692</strain>
    </source>
</reference>
<evidence type="ECO:0000256" key="5">
    <source>
        <dbReference type="ARBA" id="ARBA00023251"/>
    </source>
</evidence>
<feature type="chain" id="PRO_5047334930" description="Beta-lactamase" evidence="7">
    <location>
        <begin position="20"/>
        <end position="182"/>
    </location>
</feature>
<dbReference type="EC" id="3.5.2.6" evidence="2 6"/>
<dbReference type="Pfam" id="PF00905">
    <property type="entry name" value="Transpeptidase"/>
    <property type="match status" value="1"/>
</dbReference>
<feature type="domain" description="Penicillin-binding protein transpeptidase" evidence="8">
    <location>
        <begin position="45"/>
        <end position="182"/>
    </location>
</feature>
<comment type="catalytic activity">
    <reaction evidence="6">
        <text>a beta-lactam + H2O = a substituted beta-amino acid</text>
        <dbReference type="Rhea" id="RHEA:20401"/>
        <dbReference type="ChEBI" id="CHEBI:15377"/>
        <dbReference type="ChEBI" id="CHEBI:35627"/>
        <dbReference type="ChEBI" id="CHEBI:140347"/>
        <dbReference type="EC" id="3.5.2.6"/>
    </reaction>
</comment>
<dbReference type="Proteomes" id="UP001170954">
    <property type="component" value="Unassembled WGS sequence"/>
</dbReference>
<evidence type="ECO:0000313" key="9">
    <source>
        <dbReference type="EMBL" id="MDM1050611.1"/>
    </source>
</evidence>
<dbReference type="Gene3D" id="3.40.710.10">
    <property type="entry name" value="DD-peptidase/beta-lactamase superfamily"/>
    <property type="match status" value="1"/>
</dbReference>